<feature type="signal peptide" evidence="1">
    <location>
        <begin position="1"/>
        <end position="33"/>
    </location>
</feature>
<reference evidence="3" key="1">
    <citation type="submission" date="2019-04" db="EMBL/GenBank/DDBJ databases">
        <title>Nocardioides xinjiangensis sp. nov.</title>
        <authorList>
            <person name="Liu S."/>
        </authorList>
    </citation>
    <scope>NUCLEOTIDE SEQUENCE [LARGE SCALE GENOMIC DNA]</scope>
    <source>
        <strain evidence="3">18</strain>
    </source>
</reference>
<evidence type="ECO:0000256" key="1">
    <source>
        <dbReference type="SAM" id="SignalP"/>
    </source>
</evidence>
<accession>A0A4S8QEG5</accession>
<sequence length="369" mass="37953">MRRRFKARKALLATIAIAAAGATAVVSVQIASADEPTEETAPDAAQACVMEALPIPEDLIHTRVSGMSDDGSVIAYYALPLDQSYPDGLGAFPRLYSNGEVTEVPMPGDHPRIRDVNSSGNGTGYANGEGREIPYVWSDGALTELPLPGDDGRAHGINEGGDIVGSGASFDGGIPLLWPADGSGPVELALPDGEISGVAHDIGDDGTIIGAVYNENGTATAYTWDADGTGSILPAPEGGVPGEGFSIAADINGDWASGQFFIPGSGTQPQGVRWNLAEGTAELTALDGELAVSADGTVAGMVRGTPSIAAYQAGDTVVELPGVIPPEDRTMEEYAREISADGTLITGDVYMGQDDADLAIFNAVTWTCE</sequence>
<name>A0A4S8QEG5_9ACTN</name>
<protein>
    <recommendedName>
        <fullName evidence="4">HAF repeat-containing protein</fullName>
    </recommendedName>
</protein>
<comment type="caution">
    <text evidence="2">The sequence shown here is derived from an EMBL/GenBank/DDBJ whole genome shotgun (WGS) entry which is preliminary data.</text>
</comment>
<keyword evidence="3" id="KW-1185">Reference proteome</keyword>
<feature type="chain" id="PRO_5020575437" description="HAF repeat-containing protein" evidence="1">
    <location>
        <begin position="34"/>
        <end position="369"/>
    </location>
</feature>
<evidence type="ECO:0000313" key="2">
    <source>
        <dbReference type="EMBL" id="THV42051.1"/>
    </source>
</evidence>
<dbReference type="AlphaFoldDB" id="A0A4S8QEG5"/>
<reference evidence="2 3" key="2">
    <citation type="submission" date="2019-05" db="EMBL/GenBank/DDBJ databases">
        <title>Glycomyces buryatensis sp. nov.</title>
        <authorList>
            <person name="Nikitina E."/>
        </authorList>
    </citation>
    <scope>NUCLEOTIDE SEQUENCE [LARGE SCALE GENOMIC DNA]</scope>
    <source>
        <strain evidence="2 3">18</strain>
    </source>
</reference>
<keyword evidence="1" id="KW-0732">Signal</keyword>
<dbReference type="Proteomes" id="UP000308760">
    <property type="component" value="Unassembled WGS sequence"/>
</dbReference>
<dbReference type="RefSeq" id="WP_136534095.1">
    <property type="nucleotide sequence ID" value="NZ_STGY01000031.1"/>
</dbReference>
<dbReference type="OrthoDB" id="3357943at2"/>
<dbReference type="EMBL" id="STGY01000031">
    <property type="protein sequence ID" value="THV42051.1"/>
    <property type="molecule type" value="Genomic_DNA"/>
</dbReference>
<proteinExistence type="predicted"/>
<evidence type="ECO:0008006" key="4">
    <source>
        <dbReference type="Google" id="ProtNLM"/>
    </source>
</evidence>
<evidence type="ECO:0000313" key="3">
    <source>
        <dbReference type="Proteomes" id="UP000308760"/>
    </source>
</evidence>
<organism evidence="2 3">
    <name type="scientific">Glycomyces buryatensis</name>
    <dbReference type="NCBI Taxonomy" id="2570927"/>
    <lineage>
        <taxon>Bacteria</taxon>
        <taxon>Bacillati</taxon>
        <taxon>Actinomycetota</taxon>
        <taxon>Actinomycetes</taxon>
        <taxon>Glycomycetales</taxon>
        <taxon>Glycomycetaceae</taxon>
        <taxon>Glycomyces</taxon>
    </lineage>
</organism>
<gene>
    <name evidence="2" type="ORF">FAB82_08380</name>
</gene>